<dbReference type="Pfam" id="PF00632">
    <property type="entry name" value="HECT"/>
    <property type="match status" value="2"/>
</dbReference>
<organism evidence="6 7">
    <name type="scientific">Coptis chinensis</name>
    <dbReference type="NCBI Taxonomy" id="261450"/>
    <lineage>
        <taxon>Eukaryota</taxon>
        <taxon>Viridiplantae</taxon>
        <taxon>Streptophyta</taxon>
        <taxon>Embryophyta</taxon>
        <taxon>Tracheophyta</taxon>
        <taxon>Spermatophyta</taxon>
        <taxon>Magnoliopsida</taxon>
        <taxon>Ranunculales</taxon>
        <taxon>Ranunculaceae</taxon>
        <taxon>Coptidoideae</taxon>
        <taxon>Coptis</taxon>
    </lineage>
</organism>
<dbReference type="GO" id="GO:0061630">
    <property type="term" value="F:ubiquitin protein ligase activity"/>
    <property type="evidence" value="ECO:0007669"/>
    <property type="project" value="InterPro"/>
</dbReference>
<comment type="caution">
    <text evidence="6">The sequence shown here is derived from an EMBL/GenBank/DDBJ whole genome shotgun (WGS) entry which is preliminary data.</text>
</comment>
<dbReference type="SMART" id="SM00119">
    <property type="entry name" value="HECTc"/>
    <property type="match status" value="1"/>
</dbReference>
<evidence type="ECO:0000256" key="2">
    <source>
        <dbReference type="ARBA" id="ARBA00022786"/>
    </source>
</evidence>
<dbReference type="Gene3D" id="3.30.2410.10">
    <property type="entry name" value="Hect, E3 ligase catalytic domain"/>
    <property type="match status" value="1"/>
</dbReference>
<dbReference type="InterPro" id="IPR000569">
    <property type="entry name" value="HECT_dom"/>
</dbReference>
<reference evidence="6 7" key="1">
    <citation type="submission" date="2020-10" db="EMBL/GenBank/DDBJ databases">
        <title>The Coptis chinensis genome and diversification of protoberbering-type alkaloids.</title>
        <authorList>
            <person name="Wang B."/>
            <person name="Shu S."/>
            <person name="Song C."/>
            <person name="Liu Y."/>
        </authorList>
    </citation>
    <scope>NUCLEOTIDE SEQUENCE [LARGE SCALE GENOMIC DNA]</scope>
    <source>
        <strain evidence="6">HL-2020</strain>
        <tissue evidence="6">Leaf</tissue>
    </source>
</reference>
<feature type="compositionally biased region" description="Basic and acidic residues" evidence="4">
    <location>
        <begin position="186"/>
        <end position="200"/>
    </location>
</feature>
<evidence type="ECO:0000313" key="7">
    <source>
        <dbReference type="Proteomes" id="UP000631114"/>
    </source>
</evidence>
<proteinExistence type="predicted"/>
<dbReference type="GO" id="GO:0043161">
    <property type="term" value="P:proteasome-mediated ubiquitin-dependent protein catabolic process"/>
    <property type="evidence" value="ECO:0007669"/>
    <property type="project" value="TreeGrafter"/>
</dbReference>
<dbReference type="SUPFAM" id="SSF56204">
    <property type="entry name" value="Hect, E3 ligase catalytic domain"/>
    <property type="match status" value="1"/>
</dbReference>
<dbReference type="PANTHER" id="PTHR45670:SF10">
    <property type="entry name" value="E3 UBIQUITIN-PROTEIN LIGASE UPL4"/>
    <property type="match status" value="1"/>
</dbReference>
<dbReference type="AlphaFoldDB" id="A0A835LII5"/>
<evidence type="ECO:0000256" key="1">
    <source>
        <dbReference type="ARBA" id="ARBA00022679"/>
    </source>
</evidence>
<accession>A0A835LII5</accession>
<dbReference type="InterPro" id="IPR045322">
    <property type="entry name" value="HECTD1/TRIP12-like"/>
</dbReference>
<evidence type="ECO:0000256" key="3">
    <source>
        <dbReference type="PROSITE-ProRule" id="PRU00104"/>
    </source>
</evidence>
<feature type="domain" description="HECT" evidence="5">
    <location>
        <begin position="471"/>
        <end position="788"/>
    </location>
</feature>
<dbReference type="PANTHER" id="PTHR45670">
    <property type="entry name" value="E3 UBIQUITIN-PROTEIN LIGASE TRIP12"/>
    <property type="match status" value="1"/>
</dbReference>
<dbReference type="GO" id="GO:0000209">
    <property type="term" value="P:protein polyubiquitination"/>
    <property type="evidence" value="ECO:0007669"/>
    <property type="project" value="TreeGrafter"/>
</dbReference>
<keyword evidence="2 3" id="KW-0833">Ubl conjugation pathway</keyword>
<keyword evidence="1" id="KW-0808">Transferase</keyword>
<dbReference type="InterPro" id="IPR035983">
    <property type="entry name" value="Hect_E3_ubiquitin_ligase"/>
</dbReference>
<evidence type="ECO:0000313" key="6">
    <source>
        <dbReference type="EMBL" id="KAF9596080.1"/>
    </source>
</evidence>
<dbReference type="OrthoDB" id="423283at2759"/>
<feature type="active site" description="Glycyl thioester intermediate" evidence="3">
    <location>
        <position position="768"/>
    </location>
</feature>
<dbReference type="PROSITE" id="PS50237">
    <property type="entry name" value="HECT"/>
    <property type="match status" value="1"/>
</dbReference>
<dbReference type="EMBL" id="JADFTS010000007">
    <property type="protein sequence ID" value="KAF9596080.1"/>
    <property type="molecule type" value="Genomic_DNA"/>
</dbReference>
<name>A0A835LII5_9MAGN</name>
<evidence type="ECO:0000259" key="5">
    <source>
        <dbReference type="PROSITE" id="PS50237"/>
    </source>
</evidence>
<gene>
    <name evidence="6" type="ORF">IFM89_007133</name>
</gene>
<keyword evidence="7" id="KW-1185">Reference proteome</keyword>
<protein>
    <recommendedName>
        <fullName evidence="5">HECT domain-containing protein</fullName>
    </recommendedName>
</protein>
<dbReference type="Gene3D" id="3.90.1750.10">
    <property type="entry name" value="Hect, E3 ligase catalytic domains"/>
    <property type="match status" value="1"/>
</dbReference>
<feature type="region of interest" description="Disordered" evidence="4">
    <location>
        <begin position="186"/>
        <end position="211"/>
    </location>
</feature>
<feature type="compositionally biased region" description="Low complexity" evidence="4">
    <location>
        <begin position="201"/>
        <end position="211"/>
    </location>
</feature>
<evidence type="ECO:0000256" key="4">
    <source>
        <dbReference type="SAM" id="MobiDB-lite"/>
    </source>
</evidence>
<dbReference type="Proteomes" id="UP000631114">
    <property type="component" value="Unassembled WGS sequence"/>
</dbReference>
<sequence>MVNLSTKNNSCEEESLTLILGQIMEELNGEEPLSNFEFIQSGLVTSLVDYLSNGCYRTKKVDPCDLPSHLDVVQKRFEVFSRFCLSSTSHHRKDMPLAILMEKLQRAASSLETFPVISHAFEPEENYATIPSGRPTTHPCLEVCFTKVEGEAALCDYSSDAVHVEAFTSIEAIERYMWPEVSTSRSKHDEELATESKEQPESSAPEVSVSASTSGLECSLGEHLTPSIESDIQQLIFYLDGEQLDRSLTLYQAVLQLEMKKENDLVDGPSFWDRQYKIAYGKATEQKEIHIPTDHPRNNLCISSMLFGEPPSSFEKSSPIYEILILLKILEVVTKAASHVASHERSNASADGQNNSLDNMLVTGCRVPQTEFVSIKLTEKLEQQMQESLIVSAGSMPSWWMQLMEAFPFLFSFEARSKYFQRTSHGSFEVQAHSEDNSNGRQLHISVLARKKFKVCRSRILESAAEIMSSRKCHEAILEVEYSEEVGTGLGPTMEFFTLVSQEFQKVGLGMWREDHGLLTSGDSLEVENSGFVMAPWGLFPRPWSAASSTSNETQFSEVISKFILLGQVVAKALQDGRVLDLSLSKSFYKLILEQDLNMYDICSFDPALGRTLVEFQALVGGEKVLDPVSGKMTSDPYFRNTSIEDLCLDFTLPGYCDYMLTSVVQDQKMLMRLISYYVEIRVLGRAMNFVDNIKFNHGYTESSPPIINLLEIIQEFDCKQQRAFLQFVTGAPRLPPGGLAALNPKLTVVCKHCDGQVDGDLPSVMTCANYLKLPPYTSKDTMRERLIGDKVHGTDKNIGGRELLLHSQKEAPPTPLTKFELAWLQSAMDRTDKNIDGKLLVHSPKEVPPSSTK</sequence>